<keyword evidence="3" id="KW-1185">Reference proteome</keyword>
<comment type="caution">
    <text evidence="2">The sequence shown here is derived from an EMBL/GenBank/DDBJ whole genome shotgun (WGS) entry which is preliminary data.</text>
</comment>
<dbReference type="GO" id="GO:0047372">
    <property type="term" value="F:monoacylglycerol lipase activity"/>
    <property type="evidence" value="ECO:0007669"/>
    <property type="project" value="TreeGrafter"/>
</dbReference>
<dbReference type="InterPro" id="IPR029058">
    <property type="entry name" value="AB_hydrolase_fold"/>
</dbReference>
<dbReference type="InterPro" id="IPR050266">
    <property type="entry name" value="AB_hydrolase_sf"/>
</dbReference>
<reference evidence="2" key="1">
    <citation type="submission" date="2022-06" db="EMBL/GenBank/DDBJ databases">
        <title>Whole genome shotgun sequencing (WGS) of Rathayibacter sp. ZW T2_19, isolated from stored onions (Allium cepa).</title>
        <authorList>
            <person name="Stoll D.A."/>
            <person name="Huch M."/>
        </authorList>
    </citation>
    <scope>NUCLEOTIDE SEQUENCE</scope>
    <source>
        <strain evidence="2">ZW T2_19</strain>
    </source>
</reference>
<dbReference type="GO" id="GO:0016020">
    <property type="term" value="C:membrane"/>
    <property type="evidence" value="ECO:0007669"/>
    <property type="project" value="TreeGrafter"/>
</dbReference>
<dbReference type="PANTHER" id="PTHR43798:SF5">
    <property type="entry name" value="MONOACYLGLYCEROL LIPASE ABHD6"/>
    <property type="match status" value="1"/>
</dbReference>
<evidence type="ECO:0000313" key="2">
    <source>
        <dbReference type="EMBL" id="MCM6763729.1"/>
    </source>
</evidence>
<accession>A0A9X2E3Q1</accession>
<dbReference type="PANTHER" id="PTHR43798">
    <property type="entry name" value="MONOACYLGLYCEROL LIPASE"/>
    <property type="match status" value="1"/>
</dbReference>
<dbReference type="AlphaFoldDB" id="A0A9X2E3Q1"/>
<dbReference type="RefSeq" id="WP_251947025.1">
    <property type="nucleotide sequence ID" value="NZ_JAMRYM010000080.1"/>
</dbReference>
<protein>
    <submittedName>
        <fullName evidence="2">Alpha/beta hydrolase</fullName>
    </submittedName>
</protein>
<evidence type="ECO:0000259" key="1">
    <source>
        <dbReference type="Pfam" id="PF00561"/>
    </source>
</evidence>
<dbReference type="GO" id="GO:0046464">
    <property type="term" value="P:acylglycerol catabolic process"/>
    <property type="evidence" value="ECO:0007669"/>
    <property type="project" value="TreeGrafter"/>
</dbReference>
<name>A0A9X2E3Q1_9MICO</name>
<dbReference type="Pfam" id="PF00561">
    <property type="entry name" value="Abhydrolase_1"/>
    <property type="match status" value="1"/>
</dbReference>
<keyword evidence="2" id="KW-0378">Hydrolase</keyword>
<dbReference type="InterPro" id="IPR000073">
    <property type="entry name" value="AB_hydrolase_1"/>
</dbReference>
<proteinExistence type="predicted"/>
<dbReference type="SUPFAM" id="SSF53474">
    <property type="entry name" value="alpha/beta-Hydrolases"/>
    <property type="match status" value="1"/>
</dbReference>
<evidence type="ECO:0000313" key="3">
    <source>
        <dbReference type="Proteomes" id="UP001155240"/>
    </source>
</evidence>
<gene>
    <name evidence="2" type="ORF">NB037_15010</name>
</gene>
<sequence length="288" mass="30891">MAGSSNAEAGRASFLDAPTRHVRVRGEDVVYRDLGTARDGVPPLVALTRLGANLDSWDPEVVDPLAADRRVLLIGYRGVGGSGGTVRRSFEEAADDVIAAVGALGLERIDLFGQSMGGMVAQAVLERAPALVDRVVLASTGPQGGPGLTRMTGVMARTVLRGALTATDPAALLFFTRTPAGRRAAAEHDARLERRRADRDRPVSLGVVRAQLQAVRRWGERSAPGGRFPHPALILHGDADRMVPPENTEPLRRRFDDALVLVFSDSGHGAVPQNRHDVLDAVRTFLRR</sequence>
<organism evidence="2 3">
    <name type="scientific">Rathayibacter rubneri</name>
    <dbReference type="NCBI Taxonomy" id="2950106"/>
    <lineage>
        <taxon>Bacteria</taxon>
        <taxon>Bacillati</taxon>
        <taxon>Actinomycetota</taxon>
        <taxon>Actinomycetes</taxon>
        <taxon>Micrococcales</taxon>
        <taxon>Microbacteriaceae</taxon>
        <taxon>Rathayibacter</taxon>
    </lineage>
</organism>
<feature type="domain" description="AB hydrolase-1" evidence="1">
    <location>
        <begin position="43"/>
        <end position="270"/>
    </location>
</feature>
<dbReference type="PRINTS" id="PR00111">
    <property type="entry name" value="ABHYDROLASE"/>
</dbReference>
<dbReference type="EMBL" id="JAMRYM010000080">
    <property type="protein sequence ID" value="MCM6763729.1"/>
    <property type="molecule type" value="Genomic_DNA"/>
</dbReference>
<dbReference type="Proteomes" id="UP001155240">
    <property type="component" value="Unassembled WGS sequence"/>
</dbReference>
<dbReference type="Gene3D" id="3.40.50.1820">
    <property type="entry name" value="alpha/beta hydrolase"/>
    <property type="match status" value="1"/>
</dbReference>